<dbReference type="HOGENOM" id="CLU_001859_1_3_9"/>
<evidence type="ECO:0000256" key="3">
    <source>
        <dbReference type="ARBA" id="ARBA00023295"/>
    </source>
</evidence>
<dbReference type="InterPro" id="IPR017853">
    <property type="entry name" value="GH"/>
</dbReference>
<sequence>MIDVFQYPGIQFPKEFLMGAATAGMQIEGNNRSYHDDPDFAPAFAYGGIPYQMAGKADNSYEKFEEDIALLKAMNLDVYRMSLEWARIEPEKGCIDPQAVEHYKKVLSRLQEEGIKVCLTLHHVSHPVWFHKQDAFKTLDNLPDWENYIHFASETYQAYVDYWLVINEMNLAFEYSIEERINMLQYHARGYHIIKQYSNKPVSSTLSYSMKEPFRGRYDYPDKVMADYVDYIENEFFIHAIRTGEIVMPFHDAVVMPELKDTCDFWALNTYIRQFINSRDENFRFDVYTATHFKALDKPFFTEEINPDIMIEMLMRFRDKPIMITENGIAVADDRLRIVYIAAMLQALKQGMDLGAEVIGYLHWSLIDNWEWGSYHPIFGLASVDKESYTRTLKTSGKFYGAIAEAKELNQEIIREYLKEPPSIINK</sequence>
<dbReference type="Pfam" id="PF00232">
    <property type="entry name" value="Glyco_hydro_1"/>
    <property type="match status" value="1"/>
</dbReference>
<dbReference type="AlphaFoldDB" id="R2T554"/>
<evidence type="ECO:0008006" key="7">
    <source>
        <dbReference type="Google" id="ProtNLM"/>
    </source>
</evidence>
<gene>
    <name evidence="5" type="ORF">UAU_01331</name>
</gene>
<evidence type="ECO:0000256" key="1">
    <source>
        <dbReference type="ARBA" id="ARBA00010838"/>
    </source>
</evidence>
<dbReference type="RefSeq" id="WP_010756361.1">
    <property type="nucleotide sequence ID" value="NZ_ASWD01000002.1"/>
</dbReference>
<dbReference type="PANTHER" id="PTHR10353:SF209">
    <property type="entry name" value="GALACTOLIPID GALACTOSYLTRANSFERASE SFR2, CHLOROPLASTIC"/>
    <property type="match status" value="1"/>
</dbReference>
<evidence type="ECO:0000256" key="4">
    <source>
        <dbReference type="RuleBase" id="RU003690"/>
    </source>
</evidence>
<comment type="caution">
    <text evidence="5">The sequence shown here is derived from an EMBL/GenBank/DDBJ whole genome shotgun (WGS) entry which is preliminary data.</text>
</comment>
<dbReference type="PATRIC" id="fig|1158607.3.peg.1316"/>
<name>R2T554_9ENTE</name>
<dbReference type="EMBL" id="AJAQ01000011">
    <property type="protein sequence ID" value="EOH95369.1"/>
    <property type="molecule type" value="Genomic_DNA"/>
</dbReference>
<dbReference type="OrthoDB" id="9765195at2"/>
<dbReference type="eggNOG" id="COG2723">
    <property type="taxonomic scope" value="Bacteria"/>
</dbReference>
<protein>
    <recommendedName>
        <fullName evidence="7">Glycoside hydrolase family 1</fullName>
    </recommendedName>
</protein>
<organism evidence="5 6">
    <name type="scientific">Enterococcus pallens ATCC BAA-351</name>
    <dbReference type="NCBI Taxonomy" id="1158607"/>
    <lineage>
        <taxon>Bacteria</taxon>
        <taxon>Bacillati</taxon>
        <taxon>Bacillota</taxon>
        <taxon>Bacilli</taxon>
        <taxon>Lactobacillales</taxon>
        <taxon>Enterococcaceae</taxon>
        <taxon>Enterococcus</taxon>
    </lineage>
</organism>
<dbReference type="GO" id="GO:0008422">
    <property type="term" value="F:beta-glucosidase activity"/>
    <property type="evidence" value="ECO:0007669"/>
    <property type="project" value="TreeGrafter"/>
</dbReference>
<proteinExistence type="inferred from homology"/>
<dbReference type="InterPro" id="IPR001360">
    <property type="entry name" value="Glyco_hydro_1"/>
</dbReference>
<evidence type="ECO:0000256" key="2">
    <source>
        <dbReference type="ARBA" id="ARBA00022801"/>
    </source>
</evidence>
<accession>R2T554</accession>
<evidence type="ECO:0000313" key="6">
    <source>
        <dbReference type="Proteomes" id="UP000013782"/>
    </source>
</evidence>
<keyword evidence="2" id="KW-0378">Hydrolase</keyword>
<reference evidence="5 6" key="1">
    <citation type="submission" date="2013-02" db="EMBL/GenBank/DDBJ databases">
        <title>The Genome Sequence of Enterococcus pallens BAA-351.</title>
        <authorList>
            <consortium name="The Broad Institute Genome Sequencing Platform"/>
            <consortium name="The Broad Institute Genome Sequencing Center for Infectious Disease"/>
            <person name="Earl A.M."/>
            <person name="Gilmore M.S."/>
            <person name="Lebreton F."/>
            <person name="Walker B."/>
            <person name="Young S.K."/>
            <person name="Zeng Q."/>
            <person name="Gargeya S."/>
            <person name="Fitzgerald M."/>
            <person name="Haas B."/>
            <person name="Abouelleil A."/>
            <person name="Alvarado L."/>
            <person name="Arachchi H.M."/>
            <person name="Berlin A.M."/>
            <person name="Chapman S.B."/>
            <person name="Dewar J."/>
            <person name="Goldberg J."/>
            <person name="Griggs A."/>
            <person name="Gujja S."/>
            <person name="Hansen M."/>
            <person name="Howarth C."/>
            <person name="Imamovic A."/>
            <person name="Larimer J."/>
            <person name="McCowan C."/>
            <person name="Murphy C."/>
            <person name="Neiman D."/>
            <person name="Pearson M."/>
            <person name="Priest M."/>
            <person name="Roberts A."/>
            <person name="Saif S."/>
            <person name="Shea T."/>
            <person name="Sisk P."/>
            <person name="Sykes S."/>
            <person name="Wortman J."/>
            <person name="Nusbaum C."/>
            <person name="Birren B."/>
        </authorList>
    </citation>
    <scope>NUCLEOTIDE SEQUENCE [LARGE SCALE GENOMIC DNA]</scope>
    <source>
        <strain evidence="5 6">ATCC BAA-351</strain>
    </source>
</reference>
<dbReference type="Gene3D" id="3.20.20.80">
    <property type="entry name" value="Glycosidases"/>
    <property type="match status" value="1"/>
</dbReference>
<dbReference type="STRING" id="160454.RV10_GL000435"/>
<comment type="similarity">
    <text evidence="1 4">Belongs to the glycosyl hydrolase 1 family.</text>
</comment>
<dbReference type="GO" id="GO:0005975">
    <property type="term" value="P:carbohydrate metabolic process"/>
    <property type="evidence" value="ECO:0007669"/>
    <property type="project" value="InterPro"/>
</dbReference>
<evidence type="ECO:0000313" key="5">
    <source>
        <dbReference type="EMBL" id="EOH95369.1"/>
    </source>
</evidence>
<dbReference type="Proteomes" id="UP000013782">
    <property type="component" value="Unassembled WGS sequence"/>
</dbReference>
<keyword evidence="3" id="KW-0326">Glycosidase</keyword>
<dbReference type="PANTHER" id="PTHR10353">
    <property type="entry name" value="GLYCOSYL HYDROLASE"/>
    <property type="match status" value="1"/>
</dbReference>
<dbReference type="SUPFAM" id="SSF51445">
    <property type="entry name" value="(Trans)glycosidases"/>
    <property type="match status" value="1"/>
</dbReference>
<dbReference type="PRINTS" id="PR00131">
    <property type="entry name" value="GLHYDRLASE1"/>
</dbReference>
<keyword evidence="6" id="KW-1185">Reference proteome</keyword>